<dbReference type="SMART" id="SM00248">
    <property type="entry name" value="ANK"/>
    <property type="match status" value="2"/>
</dbReference>
<name>A0AAU9JE88_9CILI</name>
<dbReference type="Gene3D" id="1.25.40.20">
    <property type="entry name" value="Ankyrin repeat-containing domain"/>
    <property type="match status" value="1"/>
</dbReference>
<evidence type="ECO:0000313" key="1">
    <source>
        <dbReference type="EMBL" id="CAG9323457.1"/>
    </source>
</evidence>
<reference evidence="1" key="1">
    <citation type="submission" date="2021-09" db="EMBL/GenBank/DDBJ databases">
        <authorList>
            <consortium name="AG Swart"/>
            <person name="Singh M."/>
            <person name="Singh A."/>
            <person name="Seah K."/>
            <person name="Emmerich C."/>
        </authorList>
    </citation>
    <scope>NUCLEOTIDE SEQUENCE</scope>
    <source>
        <strain evidence="1">ATCC30299</strain>
    </source>
</reference>
<dbReference type="Proteomes" id="UP001162131">
    <property type="component" value="Unassembled WGS sequence"/>
</dbReference>
<dbReference type="SUPFAM" id="SSF48403">
    <property type="entry name" value="Ankyrin repeat"/>
    <property type="match status" value="1"/>
</dbReference>
<dbReference type="EMBL" id="CAJZBQ010000034">
    <property type="protein sequence ID" value="CAG9323457.1"/>
    <property type="molecule type" value="Genomic_DNA"/>
</dbReference>
<protein>
    <recommendedName>
        <fullName evidence="3">Ankyrin repeat domain-containing protein</fullName>
    </recommendedName>
</protein>
<evidence type="ECO:0008006" key="3">
    <source>
        <dbReference type="Google" id="ProtNLM"/>
    </source>
</evidence>
<dbReference type="AlphaFoldDB" id="A0AAU9JE88"/>
<evidence type="ECO:0000313" key="2">
    <source>
        <dbReference type="Proteomes" id="UP001162131"/>
    </source>
</evidence>
<dbReference type="InterPro" id="IPR036770">
    <property type="entry name" value="Ankyrin_rpt-contain_sf"/>
</dbReference>
<sequence>MGTIMASRQKKQRTAKAIEAIITDDPYFPFTHEDTKISLEANNWTLLHLAVWLNKPVTLKKLLELKPNLDVIDSNSETPMQLALITQNDNIYRILKEAGANDSKKGIPNETIAEIDLLGDQTKKIEFQATGTGKTPKSLVLTKNGFFSVESEGVN</sequence>
<gene>
    <name evidence="1" type="ORF">BSTOLATCC_MIC34107</name>
</gene>
<dbReference type="InterPro" id="IPR002110">
    <property type="entry name" value="Ankyrin_rpt"/>
</dbReference>
<proteinExistence type="predicted"/>
<organism evidence="1 2">
    <name type="scientific">Blepharisma stoltei</name>
    <dbReference type="NCBI Taxonomy" id="1481888"/>
    <lineage>
        <taxon>Eukaryota</taxon>
        <taxon>Sar</taxon>
        <taxon>Alveolata</taxon>
        <taxon>Ciliophora</taxon>
        <taxon>Postciliodesmatophora</taxon>
        <taxon>Heterotrichea</taxon>
        <taxon>Heterotrichida</taxon>
        <taxon>Blepharismidae</taxon>
        <taxon>Blepharisma</taxon>
    </lineage>
</organism>
<accession>A0AAU9JE88</accession>
<comment type="caution">
    <text evidence="1">The sequence shown here is derived from an EMBL/GenBank/DDBJ whole genome shotgun (WGS) entry which is preliminary data.</text>
</comment>
<keyword evidence="2" id="KW-1185">Reference proteome</keyword>